<keyword evidence="6" id="KW-0119">Carbohydrate metabolism</keyword>
<evidence type="ECO:0000256" key="10">
    <source>
        <dbReference type="SAM" id="MobiDB-lite"/>
    </source>
</evidence>
<dbReference type="InterPro" id="IPR013780">
    <property type="entry name" value="Glyco_hydro_b"/>
</dbReference>
<dbReference type="SUPFAM" id="SSF81296">
    <property type="entry name" value="E set domains"/>
    <property type="match status" value="1"/>
</dbReference>
<feature type="domain" description="Carbohydrate binding X2" evidence="12">
    <location>
        <begin position="696"/>
        <end position="767"/>
    </location>
</feature>
<feature type="region of interest" description="Disordered" evidence="10">
    <location>
        <begin position="551"/>
        <end position="577"/>
    </location>
</feature>
<dbReference type="Pfam" id="PF03442">
    <property type="entry name" value="CBM_X2"/>
    <property type="match status" value="1"/>
</dbReference>
<feature type="chain" id="PRO_5032296857" description="Alpha-galactosidase" evidence="11">
    <location>
        <begin position="34"/>
        <end position="864"/>
    </location>
</feature>
<evidence type="ECO:0000259" key="12">
    <source>
        <dbReference type="Pfam" id="PF03442"/>
    </source>
</evidence>
<evidence type="ECO:0000256" key="2">
    <source>
        <dbReference type="ARBA" id="ARBA00022729"/>
    </source>
</evidence>
<keyword evidence="3 9" id="KW-0378">Hydrolase</keyword>
<keyword evidence="8" id="KW-0624">Polysaccharide degradation</keyword>
<feature type="compositionally biased region" description="Low complexity" evidence="10">
    <location>
        <begin position="31"/>
        <end position="91"/>
    </location>
</feature>
<dbReference type="Gene3D" id="3.20.20.70">
    <property type="entry name" value="Aldolase class I"/>
    <property type="match status" value="1"/>
</dbReference>
<dbReference type="Pfam" id="PF16499">
    <property type="entry name" value="Melibiase_2"/>
    <property type="match status" value="2"/>
</dbReference>
<dbReference type="FunFam" id="2.60.40.1180:FF:000008">
    <property type="entry name" value="Alpha-galactosidase"/>
    <property type="match status" value="1"/>
</dbReference>
<sequence>MTRKTRARRSLRALVVTVAALGIVAAAAVPAGATPTPQPTATATATPAPSATPTGTPTPTATPSATETPKPTAAPTATPTSAPKSATAAVPTPIPPATATPDPWAVTPYMGWSSYSMQVYSGNGKWITADQLIAQSDAMHAKLQKAGYDYINVDAGWSDGVDANGRPTPSATLYPQGLKKVIDHVHANDQKFGVYLIPGIGPDVYNKAYPIAGAPGCTTHDIAKQPLTQADYWKIGYAIDFSNPCSQKYIDSIADQLAAWGVNFVKFDSVTPGSGITDGSVDARDDVAAWSKALKKHKIWFELSWALDINQADYWKKYANGWRVEWDVECYCGNEALTQWDNIARLFPRAADWWRHAGPGGWNDFDSLDVGNGKMDGLTPDERRTATTLWAVSAAPMYTGNDLTKLDKLGVDLLTNPEVVGVDQAGVPARPVSTTTKQQVWYALNKDGSYTVALFNLGRAESDITAKWSDIGLTGSATVRDLWARKNVGRADGSFTASDVPIHGVRLLKVTPDKGATVTVNDDAQGFSYGGTWTRNGGAEVAATSQPLTVNVTDTGTPAPPTSTGPTRTTSINDTDPGIAYSGQWGYSNGRNFGDYQDDVHYAEHPGSDSFSYTFTGTGISYLTELDSSEGEADVYIDGQFVKTVSANIPSASHTPQQTVFTTNDLTDGQHTLRVVMKSGQFMLLDRLDVIQPNLIDPSSVSFDTKAPAAATFSVLRDPDEFTGITVNGTALKKGSDYTVSGSKVTLQQSYLATLPVGATTLNVGFRGDYLNDVHATTAAGASVSYTFSGTGVDWLAPTGPDQGVVDIYLDGKLVKQVDTHSDTRRTQQKVFSVSGLRNGKHTIMAVKESGAVMRADALRYSVR</sequence>
<dbReference type="EC" id="3.2.1.22" evidence="9"/>
<dbReference type="InterPro" id="IPR002241">
    <property type="entry name" value="Glyco_hydro_27"/>
</dbReference>
<dbReference type="Pfam" id="PF17801">
    <property type="entry name" value="Melibiase_C"/>
    <property type="match status" value="1"/>
</dbReference>
<evidence type="ECO:0000256" key="7">
    <source>
        <dbReference type="ARBA" id="ARBA00023295"/>
    </source>
</evidence>
<dbReference type="Gene3D" id="2.60.40.1180">
    <property type="entry name" value="Golgi alpha-mannosidase II"/>
    <property type="match status" value="1"/>
</dbReference>
<dbReference type="PANTHER" id="PTHR11452">
    <property type="entry name" value="ALPHA-GALACTOSIDASE/ALPHA-N-ACETYLGALACTOSAMINIDASE"/>
    <property type="match status" value="1"/>
</dbReference>
<keyword evidence="5 9" id="KW-1015">Disulfide bond</keyword>
<dbReference type="InterPro" id="IPR041233">
    <property type="entry name" value="Melibiase_C"/>
</dbReference>
<reference evidence="14 15" key="1">
    <citation type="submission" date="2020-07" db="EMBL/GenBank/DDBJ databases">
        <title>Sequencing the genomes of 1000 actinobacteria strains.</title>
        <authorList>
            <person name="Klenk H.-P."/>
        </authorList>
    </citation>
    <scope>NUCLEOTIDE SEQUENCE [LARGE SCALE GENOMIC DNA]</scope>
    <source>
        <strain evidence="14 15">DSM 23871</strain>
    </source>
</reference>
<dbReference type="InterPro" id="IPR013785">
    <property type="entry name" value="Aldolase_TIM"/>
</dbReference>
<dbReference type="SUPFAM" id="SSF51011">
    <property type="entry name" value="Glycosyl hydrolase domain"/>
    <property type="match status" value="1"/>
</dbReference>
<evidence type="ECO:0000256" key="5">
    <source>
        <dbReference type="ARBA" id="ARBA00023157"/>
    </source>
</evidence>
<evidence type="ECO:0000259" key="13">
    <source>
        <dbReference type="Pfam" id="PF17801"/>
    </source>
</evidence>
<dbReference type="InterPro" id="IPR014756">
    <property type="entry name" value="Ig_E-set"/>
</dbReference>
<name>A0A852T536_9MICO</name>
<feature type="region of interest" description="Disordered" evidence="10">
    <location>
        <begin position="31"/>
        <end position="103"/>
    </location>
</feature>
<dbReference type="AlphaFoldDB" id="A0A852T536"/>
<feature type="domain" description="Alpha galactosidase C-terminal" evidence="13">
    <location>
        <begin position="437"/>
        <end position="510"/>
    </location>
</feature>
<comment type="caution">
    <text evidence="14">The sequence shown here is derived from an EMBL/GenBank/DDBJ whole genome shotgun (WGS) entry which is preliminary data.</text>
</comment>
<keyword evidence="2 11" id="KW-0732">Signal</keyword>
<dbReference type="GO" id="GO:0004557">
    <property type="term" value="F:alpha-galactosidase activity"/>
    <property type="evidence" value="ECO:0007669"/>
    <property type="project" value="UniProtKB-EC"/>
</dbReference>
<evidence type="ECO:0000256" key="1">
    <source>
        <dbReference type="ARBA" id="ARBA00009743"/>
    </source>
</evidence>
<dbReference type="PRINTS" id="PR00740">
    <property type="entry name" value="GLHYDRLASE27"/>
</dbReference>
<dbReference type="GO" id="GO:0030245">
    <property type="term" value="P:cellulose catabolic process"/>
    <property type="evidence" value="ECO:0007669"/>
    <property type="project" value="UniProtKB-KW"/>
</dbReference>
<evidence type="ECO:0000256" key="8">
    <source>
        <dbReference type="ARBA" id="ARBA00023326"/>
    </source>
</evidence>
<comment type="similarity">
    <text evidence="1 9">Belongs to the glycosyl hydrolase 27 family.</text>
</comment>
<gene>
    <name evidence="14" type="ORF">BJ963_003500</name>
</gene>
<evidence type="ECO:0000313" key="15">
    <source>
        <dbReference type="Proteomes" id="UP000589620"/>
    </source>
</evidence>
<feature type="signal peptide" evidence="11">
    <location>
        <begin position="1"/>
        <end position="33"/>
    </location>
</feature>
<evidence type="ECO:0000313" key="14">
    <source>
        <dbReference type="EMBL" id="NYD75981.1"/>
    </source>
</evidence>
<comment type="catalytic activity">
    <reaction evidence="9">
        <text>Hydrolysis of terminal, non-reducing alpha-D-galactose residues in alpha-D-galactosides, including galactose oligosaccharides, galactomannans and galactolipids.</text>
        <dbReference type="EC" id="3.2.1.22"/>
    </reaction>
</comment>
<evidence type="ECO:0000256" key="6">
    <source>
        <dbReference type="ARBA" id="ARBA00023277"/>
    </source>
</evidence>
<protein>
    <recommendedName>
        <fullName evidence="9">Alpha-galactosidase</fullName>
        <ecNumber evidence="9">3.2.1.22</ecNumber>
    </recommendedName>
    <alternativeName>
        <fullName evidence="9">Melibiase</fullName>
    </alternativeName>
</protein>
<evidence type="ECO:0000256" key="3">
    <source>
        <dbReference type="ARBA" id="ARBA00022801"/>
    </source>
</evidence>
<evidence type="ECO:0000256" key="11">
    <source>
        <dbReference type="SAM" id="SignalP"/>
    </source>
</evidence>
<dbReference type="InterPro" id="IPR005102">
    <property type="entry name" value="Carbo-bd_X2"/>
</dbReference>
<dbReference type="CDD" id="cd14792">
    <property type="entry name" value="GH27"/>
    <property type="match status" value="1"/>
</dbReference>
<evidence type="ECO:0000256" key="9">
    <source>
        <dbReference type="RuleBase" id="RU361168"/>
    </source>
</evidence>
<organism evidence="14 15">
    <name type="scientific">Leifsonia soli</name>
    <dbReference type="NCBI Taxonomy" id="582665"/>
    <lineage>
        <taxon>Bacteria</taxon>
        <taxon>Bacillati</taxon>
        <taxon>Actinomycetota</taxon>
        <taxon>Actinomycetes</taxon>
        <taxon>Micrococcales</taxon>
        <taxon>Microbacteriaceae</taxon>
        <taxon>Leifsonia</taxon>
    </lineage>
</organism>
<dbReference type="RefSeq" id="WP_179457745.1">
    <property type="nucleotide sequence ID" value="NZ_BAAAPX010000001.1"/>
</dbReference>
<dbReference type="Gene3D" id="2.60.120.260">
    <property type="entry name" value="Galactose-binding domain-like"/>
    <property type="match status" value="2"/>
</dbReference>
<proteinExistence type="inferred from homology"/>
<dbReference type="PANTHER" id="PTHR11452:SF33">
    <property type="entry name" value="ALPHA-GALACTOSIDASE 2"/>
    <property type="match status" value="1"/>
</dbReference>
<dbReference type="Proteomes" id="UP000589620">
    <property type="component" value="Unassembled WGS sequence"/>
</dbReference>
<dbReference type="EMBL" id="JACCBJ010000001">
    <property type="protein sequence ID" value="NYD75981.1"/>
    <property type="molecule type" value="Genomic_DNA"/>
</dbReference>
<accession>A0A852T536</accession>
<keyword evidence="7 9" id="KW-0326">Glycosidase</keyword>
<keyword evidence="4" id="KW-0136">Cellulose degradation</keyword>
<evidence type="ECO:0000256" key="4">
    <source>
        <dbReference type="ARBA" id="ARBA00023001"/>
    </source>
</evidence>
<dbReference type="SUPFAM" id="SSF51445">
    <property type="entry name" value="(Trans)glycosidases"/>
    <property type="match status" value="1"/>
</dbReference>
<dbReference type="InterPro" id="IPR017853">
    <property type="entry name" value="GH"/>
</dbReference>
<keyword evidence="15" id="KW-1185">Reference proteome</keyword>